<dbReference type="GO" id="GO:0005524">
    <property type="term" value="F:ATP binding"/>
    <property type="evidence" value="ECO:0007669"/>
    <property type="project" value="UniProtKB-KW"/>
</dbReference>
<dbReference type="Gene3D" id="3.40.50.620">
    <property type="entry name" value="HUPs"/>
    <property type="match status" value="1"/>
</dbReference>
<name>A0A0N4VA41_ENTVE</name>
<evidence type="ECO:0000259" key="13">
    <source>
        <dbReference type="SMART" id="SM00836"/>
    </source>
</evidence>
<evidence type="ECO:0000313" key="14">
    <source>
        <dbReference type="EMBL" id="VDD92093.1"/>
    </source>
</evidence>
<dbReference type="Proteomes" id="UP000274131">
    <property type="component" value="Unassembled WGS sequence"/>
</dbReference>
<evidence type="ECO:0000256" key="2">
    <source>
        <dbReference type="ARBA" id="ARBA00012837"/>
    </source>
</evidence>
<comment type="function">
    <text evidence="11">Catalyzes the attachment of arginine to tRNA(Arg) in a two-step reaction: arginine is first activated by ATP to form Arg-AMP and then transferred to the acceptor end of tRNA(Arg).</text>
</comment>
<dbReference type="PRINTS" id="PR01038">
    <property type="entry name" value="TRNASYNTHARG"/>
</dbReference>
<dbReference type="InterPro" id="IPR009080">
    <property type="entry name" value="tRNAsynth_Ia_anticodon-bd"/>
</dbReference>
<dbReference type="InterPro" id="IPR035684">
    <property type="entry name" value="ArgRS_core"/>
</dbReference>
<dbReference type="Pfam" id="PF00750">
    <property type="entry name" value="tRNA-synt_1d"/>
    <property type="match status" value="1"/>
</dbReference>
<keyword evidence="5 12" id="KW-0067">ATP-binding</keyword>
<proteinExistence type="inferred from homology"/>
<dbReference type="EC" id="6.1.1.19" evidence="2"/>
<evidence type="ECO:0000256" key="5">
    <source>
        <dbReference type="ARBA" id="ARBA00022840"/>
    </source>
</evidence>
<evidence type="ECO:0000256" key="3">
    <source>
        <dbReference type="ARBA" id="ARBA00022598"/>
    </source>
</evidence>
<evidence type="ECO:0000256" key="1">
    <source>
        <dbReference type="ARBA" id="ARBA00005594"/>
    </source>
</evidence>
<keyword evidence="3 12" id="KW-0436">Ligase</keyword>
<dbReference type="PROSITE" id="PS00178">
    <property type="entry name" value="AA_TRNA_LIGASE_I"/>
    <property type="match status" value="1"/>
</dbReference>
<evidence type="ECO:0000256" key="8">
    <source>
        <dbReference type="ARBA" id="ARBA00033033"/>
    </source>
</evidence>
<accession>A0A0N4VA41</accession>
<dbReference type="SMART" id="SM00836">
    <property type="entry name" value="DALR_1"/>
    <property type="match status" value="1"/>
</dbReference>
<dbReference type="WBParaSite" id="EVEC_0000732301-mRNA-1">
    <property type="protein sequence ID" value="EVEC_0000732301-mRNA-1"/>
    <property type="gene ID" value="EVEC_0000732301"/>
</dbReference>
<dbReference type="EMBL" id="UXUI01008670">
    <property type="protein sequence ID" value="VDD92093.1"/>
    <property type="molecule type" value="Genomic_DNA"/>
</dbReference>
<evidence type="ECO:0000256" key="10">
    <source>
        <dbReference type="ARBA" id="ARBA00049339"/>
    </source>
</evidence>
<evidence type="ECO:0000256" key="12">
    <source>
        <dbReference type="RuleBase" id="RU363038"/>
    </source>
</evidence>
<dbReference type="NCBIfam" id="TIGR00456">
    <property type="entry name" value="argS"/>
    <property type="match status" value="1"/>
</dbReference>
<evidence type="ECO:0000256" key="4">
    <source>
        <dbReference type="ARBA" id="ARBA00022741"/>
    </source>
</evidence>
<comment type="catalytic activity">
    <reaction evidence="10">
        <text>tRNA(Arg) + L-arginine + ATP = L-arginyl-tRNA(Arg) + AMP + diphosphate</text>
        <dbReference type="Rhea" id="RHEA:20301"/>
        <dbReference type="Rhea" id="RHEA-COMP:9658"/>
        <dbReference type="Rhea" id="RHEA-COMP:9673"/>
        <dbReference type="ChEBI" id="CHEBI:30616"/>
        <dbReference type="ChEBI" id="CHEBI:32682"/>
        <dbReference type="ChEBI" id="CHEBI:33019"/>
        <dbReference type="ChEBI" id="CHEBI:78442"/>
        <dbReference type="ChEBI" id="CHEBI:78513"/>
        <dbReference type="ChEBI" id="CHEBI:456215"/>
        <dbReference type="EC" id="6.1.1.19"/>
    </reaction>
</comment>
<reference evidence="14 15" key="2">
    <citation type="submission" date="2018-10" db="EMBL/GenBank/DDBJ databases">
        <authorList>
            <consortium name="Pathogen Informatics"/>
        </authorList>
    </citation>
    <scope>NUCLEOTIDE SEQUENCE [LARGE SCALE GENOMIC DNA]</scope>
</reference>
<comment type="similarity">
    <text evidence="1 12">Belongs to the class-I aminoacyl-tRNA synthetase family.</text>
</comment>
<keyword evidence="6 12" id="KW-0648">Protein biosynthesis</keyword>
<dbReference type="GO" id="GO:0006420">
    <property type="term" value="P:arginyl-tRNA aminoacylation"/>
    <property type="evidence" value="ECO:0007669"/>
    <property type="project" value="InterPro"/>
</dbReference>
<dbReference type="STRING" id="51028.A0A0N4VA41"/>
<evidence type="ECO:0000313" key="15">
    <source>
        <dbReference type="Proteomes" id="UP000274131"/>
    </source>
</evidence>
<protein>
    <recommendedName>
        <fullName evidence="9">Probable arginine--tRNA ligase, mitochondrial</fullName>
        <ecNumber evidence="2">6.1.1.19</ecNumber>
    </recommendedName>
    <alternativeName>
        <fullName evidence="8">Arginyl-tRNA synthetase</fullName>
    </alternativeName>
</protein>
<keyword evidence="7 12" id="KW-0030">Aminoacyl-tRNA synthetase</keyword>
<dbReference type="InterPro" id="IPR008909">
    <property type="entry name" value="DALR_anticod-bd"/>
</dbReference>
<evidence type="ECO:0000256" key="7">
    <source>
        <dbReference type="ARBA" id="ARBA00023146"/>
    </source>
</evidence>
<dbReference type="GO" id="GO:0005739">
    <property type="term" value="C:mitochondrion"/>
    <property type="evidence" value="ECO:0007669"/>
    <property type="project" value="TreeGrafter"/>
</dbReference>
<keyword evidence="15" id="KW-1185">Reference proteome</keyword>
<dbReference type="PANTHER" id="PTHR11956:SF11">
    <property type="entry name" value="ARGININE--TRNA LIGASE, MITOCHONDRIAL-RELATED"/>
    <property type="match status" value="1"/>
</dbReference>
<dbReference type="AlphaFoldDB" id="A0A0N4VA41"/>
<dbReference type="Gene3D" id="1.10.730.10">
    <property type="entry name" value="Isoleucyl-tRNA Synthetase, Domain 1"/>
    <property type="match status" value="1"/>
</dbReference>
<feature type="domain" description="DALR anticodon binding" evidence="13">
    <location>
        <begin position="372"/>
        <end position="490"/>
    </location>
</feature>
<keyword evidence="4 12" id="KW-0547">Nucleotide-binding</keyword>
<gene>
    <name evidence="14" type="ORF">EVEC_LOCUS6844</name>
</gene>
<dbReference type="SUPFAM" id="SSF47323">
    <property type="entry name" value="Anticodon-binding domain of a subclass of class I aminoacyl-tRNA synthetases"/>
    <property type="match status" value="1"/>
</dbReference>
<dbReference type="SUPFAM" id="SSF52374">
    <property type="entry name" value="Nucleotidylyl transferase"/>
    <property type="match status" value="1"/>
</dbReference>
<dbReference type="OrthoDB" id="68056at2759"/>
<dbReference type="FunFam" id="1.10.730.10:FF:000006">
    <property type="entry name" value="Arginyl-tRNA synthetase 2, mitochondrial"/>
    <property type="match status" value="1"/>
</dbReference>
<dbReference type="GO" id="GO:0004814">
    <property type="term" value="F:arginine-tRNA ligase activity"/>
    <property type="evidence" value="ECO:0007669"/>
    <property type="project" value="UniProtKB-EC"/>
</dbReference>
<evidence type="ECO:0000256" key="9">
    <source>
        <dbReference type="ARBA" id="ARBA00039495"/>
    </source>
</evidence>
<dbReference type="PANTHER" id="PTHR11956">
    <property type="entry name" value="ARGINYL-TRNA SYNTHETASE"/>
    <property type="match status" value="1"/>
</dbReference>
<evidence type="ECO:0000256" key="11">
    <source>
        <dbReference type="ARBA" id="ARBA00049595"/>
    </source>
</evidence>
<organism evidence="16">
    <name type="scientific">Enterobius vermicularis</name>
    <name type="common">Human pinworm</name>
    <dbReference type="NCBI Taxonomy" id="51028"/>
    <lineage>
        <taxon>Eukaryota</taxon>
        <taxon>Metazoa</taxon>
        <taxon>Ecdysozoa</taxon>
        <taxon>Nematoda</taxon>
        <taxon>Chromadorea</taxon>
        <taxon>Rhabditida</taxon>
        <taxon>Spirurina</taxon>
        <taxon>Oxyuridomorpha</taxon>
        <taxon>Oxyuroidea</taxon>
        <taxon>Oxyuridae</taxon>
        <taxon>Enterobius</taxon>
    </lineage>
</organism>
<dbReference type="GO" id="GO:0032543">
    <property type="term" value="P:mitochondrial translation"/>
    <property type="evidence" value="ECO:0007669"/>
    <property type="project" value="TreeGrafter"/>
</dbReference>
<dbReference type="InterPro" id="IPR014729">
    <property type="entry name" value="Rossmann-like_a/b/a_fold"/>
</dbReference>
<evidence type="ECO:0000313" key="16">
    <source>
        <dbReference type="WBParaSite" id="EVEC_0000732301-mRNA-1"/>
    </source>
</evidence>
<sequence length="490" mass="55930">MQNGMLRSENLIGELLLPRIESKKKILIDYSSPNIAKQFHIGNFRSTLIGRFIDSVNRAAGYQVISFNYLGDWGTQFAILTAFWPDHKPSDEVWSRCSDLEKLKLLTEAYVEANKLRRANEEFRIKAEKTLLRMEEQLLKRNLNHEHLKFWSEVRTISLNHLEDFYRKLGVRYDVISGESEEVKLAGEIVENLISDGAVKKTADGLTVITVPSLSGYVIVKKSDGSTIYFTRDLASILHRDEIYGADTYYYVVDRSQTRHFEFLKGVLKLMGKEELAEKVEHIPFGRVIGLSTRNGRTEAVTEIIDHGLSLAKEYILKSKTVKVTPEEADETARNLAISTVVVNDLKRHRTSEYNFSFDGAFKMNQTNGLLLQMKHSRLCSLENHNGHLMQDVLSDWNYELELNPETLRLIDLLRNFEDELFGSFVLLEPCKVTSHLIKLANAVGPAMARLRVSDEPIDKAIPRLSLFAAVRKVLHEGMKLLGLEPSEKM</sequence>
<dbReference type="InterPro" id="IPR001278">
    <property type="entry name" value="Arg-tRNA-ligase"/>
</dbReference>
<dbReference type="Pfam" id="PF05746">
    <property type="entry name" value="DALR_1"/>
    <property type="match status" value="1"/>
</dbReference>
<reference evidence="16" key="1">
    <citation type="submission" date="2017-02" db="UniProtKB">
        <authorList>
            <consortium name="WormBaseParasite"/>
        </authorList>
    </citation>
    <scope>IDENTIFICATION</scope>
</reference>
<dbReference type="InterPro" id="IPR001412">
    <property type="entry name" value="aa-tRNA-synth_I_CS"/>
</dbReference>
<evidence type="ECO:0000256" key="6">
    <source>
        <dbReference type="ARBA" id="ARBA00022917"/>
    </source>
</evidence>